<proteinExistence type="predicted"/>
<name>A0A4Q9LR17_9MICR</name>
<evidence type="ECO:0000313" key="3">
    <source>
        <dbReference type="Proteomes" id="UP000292282"/>
    </source>
</evidence>
<protein>
    <submittedName>
        <fullName evidence="2">Uncharacterized protein</fullName>
    </submittedName>
</protein>
<comment type="caution">
    <text evidence="2">The sequence shown here is derived from an EMBL/GenBank/DDBJ whole genome shotgun (WGS) entry which is preliminary data.</text>
</comment>
<organism evidence="2 3">
    <name type="scientific">Hamiltosporidium tvaerminnensis</name>
    <dbReference type="NCBI Taxonomy" id="1176355"/>
    <lineage>
        <taxon>Eukaryota</taxon>
        <taxon>Fungi</taxon>
        <taxon>Fungi incertae sedis</taxon>
        <taxon>Microsporidia</taxon>
        <taxon>Dubosqiidae</taxon>
        <taxon>Hamiltosporidium</taxon>
    </lineage>
</organism>
<keyword evidence="3" id="KW-1185">Reference proteome</keyword>
<accession>A0A4Q9LR17</accession>
<evidence type="ECO:0000313" key="2">
    <source>
        <dbReference type="EMBL" id="TBU10959.1"/>
    </source>
</evidence>
<dbReference type="EMBL" id="PITK01001458">
    <property type="protein sequence ID" value="TBU10959.1"/>
    <property type="molecule type" value="Genomic_DNA"/>
</dbReference>
<feature type="signal peptide" evidence="1">
    <location>
        <begin position="1"/>
        <end position="16"/>
    </location>
</feature>
<feature type="chain" id="PRO_5020971888" evidence="1">
    <location>
        <begin position="17"/>
        <end position="519"/>
    </location>
</feature>
<dbReference type="AlphaFoldDB" id="A0A4Q9LR17"/>
<evidence type="ECO:0000256" key="1">
    <source>
        <dbReference type="SAM" id="SignalP"/>
    </source>
</evidence>
<dbReference type="VEuPathDB" id="MicrosporidiaDB:CWI38_1458p0020"/>
<keyword evidence="1" id="KW-0732">Signal</keyword>
<reference evidence="2 3" key="1">
    <citation type="submission" date="2017-12" db="EMBL/GenBank/DDBJ databases">
        <authorList>
            <person name="Pombert J.-F."/>
            <person name="Haag K.L."/>
            <person name="Ebert D."/>
        </authorList>
    </citation>
    <scope>NUCLEOTIDE SEQUENCE [LARGE SCALE GENOMIC DNA]</scope>
    <source>
        <strain evidence="2">IL-G-3</strain>
    </source>
</reference>
<dbReference type="Proteomes" id="UP000292282">
    <property type="component" value="Unassembled WGS sequence"/>
</dbReference>
<gene>
    <name evidence="2" type="ORF">CWI38_1458p0020</name>
</gene>
<sequence length="519" mass="60959">MNLFTIFLIQNSLCAGISNPILDMNCKKVPDNATDSQFIQDIFNPSEPPALDPFHINIKNRHQDVIDDISRVIPYVKVIIEAHLEITKCIFEDSIKEAIEEQLNDFKKRPSDPNFKSEKLIYKSILLNFKKIFLKKYIQCCINQNTLEPNEISVLTRIVKVSTLSKDLFVKEKLNEIKSKEITEKLLNTEHEISEVLQSSIEDKAFKQIIFENLFVVFAVSLLVLNQNLPDFSVYNATKNEEYLNSEIKNNEFLKIIKKIYSKNAWPLPKSYENRIMQTSEQSKELLIKELCGLICENYQNKNYRDIFKKKIFTFIFEDDKQDRLPLVIQNVSNNIFPNDWSSCGLLCFKGILERHSNHTLYLSFSLSIEDWLIVFIRQIFLKFQKEKFYKIVSKDFPDAEAVRKEILKEIFGEIPEISPFCDDIKLFLVEVKENLKSQTYISFYIYKVEDSIFNDIITKFFEEKKISKTEILHGGNMSDIDLKIRNNVMICFEYCFKSTLTSHFGNDEFIKKKTIIFE</sequence>